<keyword evidence="2" id="KW-1185">Reference proteome</keyword>
<accession>A0A5M6CCT4</accession>
<gene>
    <name evidence="1" type="ORF">F0460_12895</name>
</gene>
<dbReference type="RefSeq" id="WP_150013860.1">
    <property type="nucleotide sequence ID" value="NZ_VWSG01000010.1"/>
</dbReference>
<organism evidence="1 2">
    <name type="scientific">Paenimyroides baculatum</name>
    <dbReference type="NCBI Taxonomy" id="2608000"/>
    <lineage>
        <taxon>Bacteria</taxon>
        <taxon>Pseudomonadati</taxon>
        <taxon>Bacteroidota</taxon>
        <taxon>Flavobacteriia</taxon>
        <taxon>Flavobacteriales</taxon>
        <taxon>Flavobacteriaceae</taxon>
        <taxon>Paenimyroides</taxon>
    </lineage>
</organism>
<evidence type="ECO:0000313" key="1">
    <source>
        <dbReference type="EMBL" id="KAA5532937.1"/>
    </source>
</evidence>
<dbReference type="Proteomes" id="UP000325141">
    <property type="component" value="Unassembled WGS sequence"/>
</dbReference>
<dbReference type="AlphaFoldDB" id="A0A5M6CCT4"/>
<reference evidence="1 2" key="1">
    <citation type="submission" date="2019-09" db="EMBL/GenBank/DDBJ databases">
        <title>Genome sequence and assembly of Flavobacterium sp.</title>
        <authorList>
            <person name="Chhetri G."/>
        </authorList>
    </citation>
    <scope>NUCLEOTIDE SEQUENCE [LARGE SCALE GENOMIC DNA]</scope>
    <source>
        <strain evidence="1 2">SNL9</strain>
    </source>
</reference>
<comment type="caution">
    <text evidence="1">The sequence shown here is derived from an EMBL/GenBank/DDBJ whole genome shotgun (WGS) entry which is preliminary data.</text>
</comment>
<protein>
    <submittedName>
        <fullName evidence="1">Uncharacterized protein</fullName>
    </submittedName>
</protein>
<dbReference type="EMBL" id="VWSG01000010">
    <property type="protein sequence ID" value="KAA5532937.1"/>
    <property type="molecule type" value="Genomic_DNA"/>
</dbReference>
<sequence length="160" mass="19419">MFYYFDKKGFVLEPQKENLNDYIVEKTKTKEGYILIKYLEWDGVKRKHFEEYYNKKNIQTKVINYHADGEIIGLWEFAYNKKGRKTEQKLTNIWNGVTKVYHHFYNEQGDIVMIKFYENGELIKEENNEISYKFDKKGNWVSKAILGGHFQTYNRTITYY</sequence>
<evidence type="ECO:0000313" key="2">
    <source>
        <dbReference type="Proteomes" id="UP000325141"/>
    </source>
</evidence>
<name>A0A5M6CCT4_9FLAO</name>
<proteinExistence type="predicted"/>